<dbReference type="Pfam" id="PF24704">
    <property type="entry name" value="DUF7667"/>
    <property type="match status" value="1"/>
</dbReference>
<dbReference type="EMBL" id="JQCR01000002">
    <property type="protein sequence ID" value="KGE18498.1"/>
    <property type="molecule type" value="Genomic_DNA"/>
</dbReference>
<dbReference type="AlphaFoldDB" id="A0A098M8X0"/>
<name>A0A098M8X0_9BACL</name>
<organism evidence="1 2">
    <name type="scientific">Paenibacillus wynnii</name>
    <dbReference type="NCBI Taxonomy" id="268407"/>
    <lineage>
        <taxon>Bacteria</taxon>
        <taxon>Bacillati</taxon>
        <taxon>Bacillota</taxon>
        <taxon>Bacilli</taxon>
        <taxon>Bacillales</taxon>
        <taxon>Paenibacillaceae</taxon>
        <taxon>Paenibacillus</taxon>
    </lineage>
</organism>
<sequence length="81" mass="9233">MLPVHERLAELYTLSRKRPLTHAEDAELQQCLQANAKYCWEMACLNNAALLAAAVNDTLWLQDTTALMNELRFTGRTAKRN</sequence>
<dbReference type="RefSeq" id="WP_036648436.1">
    <property type="nucleotide sequence ID" value="NZ_JQCR01000002.1"/>
</dbReference>
<evidence type="ECO:0000313" key="2">
    <source>
        <dbReference type="Proteomes" id="UP000029734"/>
    </source>
</evidence>
<dbReference type="STRING" id="268407.PWYN_03265"/>
<gene>
    <name evidence="1" type="ORF">PWYN_03265</name>
</gene>
<reference evidence="1 2" key="1">
    <citation type="submission" date="2014-08" db="EMBL/GenBank/DDBJ databases">
        <authorList>
            <person name="den Bakker H.C."/>
        </authorList>
    </citation>
    <scope>NUCLEOTIDE SEQUENCE [LARGE SCALE GENOMIC DNA]</scope>
    <source>
        <strain evidence="1 2">DSM 18334</strain>
    </source>
</reference>
<reference evidence="1 2" key="2">
    <citation type="submission" date="2014-10" db="EMBL/GenBank/DDBJ databases">
        <title>Comparative genomics of the Paenibacillus odorifer group.</title>
        <authorList>
            <person name="Tsai Y.-C."/>
            <person name="Martin N."/>
            <person name="Korlach J."/>
            <person name="Wiedmann M."/>
        </authorList>
    </citation>
    <scope>NUCLEOTIDE SEQUENCE [LARGE SCALE GENOMIC DNA]</scope>
    <source>
        <strain evidence="1 2">DSM 18334</strain>
    </source>
</reference>
<keyword evidence="2" id="KW-1185">Reference proteome</keyword>
<evidence type="ECO:0000313" key="1">
    <source>
        <dbReference type="EMBL" id="KGE18498.1"/>
    </source>
</evidence>
<dbReference type="Proteomes" id="UP000029734">
    <property type="component" value="Unassembled WGS sequence"/>
</dbReference>
<comment type="caution">
    <text evidence="1">The sequence shown here is derived from an EMBL/GenBank/DDBJ whole genome shotgun (WGS) entry which is preliminary data.</text>
</comment>
<accession>A0A098M8X0</accession>
<dbReference type="eggNOG" id="ENOG5033J4E">
    <property type="taxonomic scope" value="Bacteria"/>
</dbReference>
<dbReference type="InterPro" id="IPR056084">
    <property type="entry name" value="DUF7667"/>
</dbReference>
<proteinExistence type="predicted"/>
<protein>
    <submittedName>
        <fullName evidence="1">Uncharacterized protein</fullName>
    </submittedName>
</protein>